<reference evidence="1" key="2">
    <citation type="submission" date="2022-09" db="EMBL/GenBank/DDBJ databases">
        <title>Whole genome shotgun sequence of Streptomyces albidoflavus NBRC 12854.</title>
        <authorList>
            <person name="Komaki H."/>
            <person name="Tamura T."/>
        </authorList>
    </citation>
    <scope>NUCLEOTIDE SEQUENCE</scope>
    <source>
        <strain evidence="1">NBRC 12854</strain>
    </source>
</reference>
<evidence type="ECO:0000313" key="4">
    <source>
        <dbReference type="Proteomes" id="UP001051844"/>
    </source>
</evidence>
<comment type="caution">
    <text evidence="1">The sequence shown here is derived from an EMBL/GenBank/DDBJ whole genome shotgun (WGS) entry which is preliminary data.</text>
</comment>
<gene>
    <name evidence="2" type="ORF">C0Q92_29765</name>
    <name evidence="1" type="ORF">ScoT_61220</name>
</gene>
<evidence type="ECO:0000313" key="2">
    <source>
        <dbReference type="EMBL" id="RZE16143.1"/>
    </source>
</evidence>
<dbReference type="InterPro" id="IPR009737">
    <property type="entry name" value="Aim32/Apd1-like"/>
</dbReference>
<protein>
    <submittedName>
        <fullName evidence="2">Sucrase ferredoxin</fullName>
    </submittedName>
</protein>
<dbReference type="AlphaFoldDB" id="A0A126YDY1"/>
<dbReference type="InterPro" id="IPR036249">
    <property type="entry name" value="Thioredoxin-like_sf"/>
</dbReference>
<accession>A0A126YDY1</accession>
<dbReference type="SUPFAM" id="SSF52833">
    <property type="entry name" value="Thioredoxin-like"/>
    <property type="match status" value="1"/>
</dbReference>
<sequence length="298" mass="32234">MTDLPRFFCADAARRRGDPLAGTAPFGLVWVLIEYPGGWPPNGFDGLDLEPGVKALVFAAAQSVKARILLIRRHGRRTLGGPRRWAVLRYAGSGAHHQQWGTWTRDEELAGIVAALAAPGEPGLPPVVLVCAHGLHDTCCAVRGRPAARALSRLHPGLVWESTHVGGDRFAANVVVLPDGVYYGGLDAATAVTTVEEHLRDRVHAGHLRGYTDLVPAQQVAVGAALQHFGPAGRHAWTVTATTRLDDHWHVHLTGHPPHPALLDVEVRSHRTPPRQLTCRGLARSSTVVYEATGLRWD</sequence>
<dbReference type="EMBL" id="BNDZ01000005">
    <property type="protein sequence ID" value="GHI49948.1"/>
    <property type="molecule type" value="Genomic_DNA"/>
</dbReference>
<dbReference type="Proteomes" id="UP000292693">
    <property type="component" value="Unassembled WGS sequence"/>
</dbReference>
<proteinExistence type="predicted"/>
<accession>A0A0X3WJ43</accession>
<evidence type="ECO:0000313" key="1">
    <source>
        <dbReference type="EMBL" id="GHI49948.1"/>
    </source>
</evidence>
<dbReference type="Proteomes" id="UP001051844">
    <property type="component" value="Unassembled WGS sequence"/>
</dbReference>
<evidence type="ECO:0000313" key="3">
    <source>
        <dbReference type="Proteomes" id="UP000292693"/>
    </source>
</evidence>
<organism evidence="1 4">
    <name type="scientific">Streptomyces albidoflavus</name>
    <dbReference type="NCBI Taxonomy" id="1886"/>
    <lineage>
        <taxon>Bacteria</taxon>
        <taxon>Bacillati</taxon>
        <taxon>Actinomycetota</taxon>
        <taxon>Actinomycetes</taxon>
        <taxon>Kitasatosporales</taxon>
        <taxon>Streptomycetaceae</taxon>
        <taxon>Streptomyces</taxon>
        <taxon>Streptomyces albidoflavus group</taxon>
    </lineage>
</organism>
<dbReference type="Pfam" id="PF06999">
    <property type="entry name" value="Suc_Fer-like"/>
    <property type="match status" value="1"/>
</dbReference>
<reference evidence="2 3" key="1">
    <citation type="submission" date="2017-12" db="EMBL/GenBank/DDBJ databases">
        <title>Population genomics insights into the ecological differentiation and adaptive evolution in streptomycetes.</title>
        <authorList>
            <person name="Li Y."/>
            <person name="Huang Y."/>
        </authorList>
    </citation>
    <scope>NUCLEOTIDE SEQUENCE [LARGE SCALE GENOMIC DNA]</scope>
    <source>
        <strain evidence="2 3">NBRC 100770</strain>
    </source>
</reference>
<dbReference type="RefSeq" id="WP_008410009.1">
    <property type="nucleotide sequence ID" value="NZ_BNDZ01000005.1"/>
</dbReference>
<name>A0A126YDY1_9ACTN</name>
<dbReference type="GeneID" id="97271582"/>
<dbReference type="Gene3D" id="3.40.30.10">
    <property type="entry name" value="Glutaredoxin"/>
    <property type="match status" value="1"/>
</dbReference>
<dbReference type="EMBL" id="PKLL01000028">
    <property type="protein sequence ID" value="RZE16143.1"/>
    <property type="molecule type" value="Genomic_DNA"/>
</dbReference>